<reference evidence="7" key="1">
    <citation type="submission" date="2017-08" db="EMBL/GenBank/DDBJ databases">
        <title>Draft genome sequence of Lactococcus sp. strain Rs-Y01, isolated from the gut of the lower termite Reticulitermes speratus.</title>
        <authorList>
            <person name="Ohkuma M."/>
            <person name="Yuki M."/>
        </authorList>
    </citation>
    <scope>NUCLEOTIDE SEQUENCE [LARGE SCALE GENOMIC DNA]</scope>
    <source>
        <strain evidence="7">Rs-Y01</strain>
    </source>
</reference>
<dbReference type="CDD" id="cd03230">
    <property type="entry name" value="ABC_DR_subfamily_A"/>
    <property type="match status" value="1"/>
</dbReference>
<dbReference type="AlphaFoldDB" id="A0A224X2H3"/>
<name>A0A224X2H3_9LACT</name>
<gene>
    <name evidence="6" type="ORF">RsY01_1970</name>
</gene>
<evidence type="ECO:0000313" key="6">
    <source>
        <dbReference type="EMBL" id="GAX48349.1"/>
    </source>
</evidence>
<dbReference type="PANTHER" id="PTHR42711">
    <property type="entry name" value="ABC TRANSPORTER ATP-BINDING PROTEIN"/>
    <property type="match status" value="1"/>
</dbReference>
<keyword evidence="4" id="KW-0067">ATP-binding</keyword>
<evidence type="ECO:0000313" key="7">
    <source>
        <dbReference type="Proteomes" id="UP000218689"/>
    </source>
</evidence>
<dbReference type="SUPFAM" id="SSF52540">
    <property type="entry name" value="P-loop containing nucleoside triphosphate hydrolases"/>
    <property type="match status" value="1"/>
</dbReference>
<dbReference type="Pfam" id="PF00005">
    <property type="entry name" value="ABC_tran"/>
    <property type="match status" value="1"/>
</dbReference>
<dbReference type="GO" id="GO:0005524">
    <property type="term" value="F:ATP binding"/>
    <property type="evidence" value="ECO:0007669"/>
    <property type="project" value="UniProtKB-KW"/>
</dbReference>
<organism evidence="6 7">
    <name type="scientific">Pseudolactococcus reticulitermitis</name>
    <dbReference type="NCBI Taxonomy" id="2025039"/>
    <lineage>
        <taxon>Bacteria</taxon>
        <taxon>Bacillati</taxon>
        <taxon>Bacillota</taxon>
        <taxon>Bacilli</taxon>
        <taxon>Lactobacillales</taxon>
        <taxon>Streptococcaceae</taxon>
        <taxon>Pseudolactococcus</taxon>
    </lineage>
</organism>
<dbReference type="EMBL" id="BEDT01000006">
    <property type="protein sequence ID" value="GAX48349.1"/>
    <property type="molecule type" value="Genomic_DNA"/>
</dbReference>
<evidence type="ECO:0000256" key="3">
    <source>
        <dbReference type="ARBA" id="ARBA00022741"/>
    </source>
</evidence>
<comment type="caution">
    <text evidence="6">The sequence shown here is derived from an EMBL/GenBank/DDBJ whole genome shotgun (WGS) entry which is preliminary data.</text>
</comment>
<dbReference type="GO" id="GO:0016887">
    <property type="term" value="F:ATP hydrolysis activity"/>
    <property type="evidence" value="ECO:0007669"/>
    <property type="project" value="InterPro"/>
</dbReference>
<dbReference type="RefSeq" id="WP_094785371.1">
    <property type="nucleotide sequence ID" value="NZ_BEDT01000006.1"/>
</dbReference>
<dbReference type="Pfam" id="PF13732">
    <property type="entry name" value="DrrA1-3_C"/>
    <property type="match status" value="1"/>
</dbReference>
<evidence type="ECO:0000259" key="5">
    <source>
        <dbReference type="PROSITE" id="PS50893"/>
    </source>
</evidence>
<dbReference type="InterPro" id="IPR025302">
    <property type="entry name" value="DrrA1/2-like_C"/>
</dbReference>
<feature type="domain" description="ABC transporter" evidence="5">
    <location>
        <begin position="5"/>
        <end position="230"/>
    </location>
</feature>
<proteinExistence type="inferred from homology"/>
<evidence type="ECO:0000256" key="1">
    <source>
        <dbReference type="ARBA" id="ARBA00005417"/>
    </source>
</evidence>
<comment type="similarity">
    <text evidence="1">Belongs to the ABC transporter superfamily.</text>
</comment>
<dbReference type="InterPro" id="IPR050763">
    <property type="entry name" value="ABC_transporter_ATP-binding"/>
</dbReference>
<evidence type="ECO:0000256" key="2">
    <source>
        <dbReference type="ARBA" id="ARBA00022448"/>
    </source>
</evidence>
<evidence type="ECO:0000256" key="4">
    <source>
        <dbReference type="ARBA" id="ARBA00022840"/>
    </source>
</evidence>
<dbReference type="InterPro" id="IPR017871">
    <property type="entry name" value="ABC_transporter-like_CS"/>
</dbReference>
<dbReference type="Gene3D" id="3.40.50.300">
    <property type="entry name" value="P-loop containing nucleotide triphosphate hydrolases"/>
    <property type="match status" value="1"/>
</dbReference>
<dbReference type="PANTHER" id="PTHR42711:SF5">
    <property type="entry name" value="ABC TRANSPORTER ATP-BINDING PROTEIN NATA"/>
    <property type="match status" value="1"/>
</dbReference>
<keyword evidence="2" id="KW-0813">Transport</keyword>
<dbReference type="SMART" id="SM00382">
    <property type="entry name" value="AAA"/>
    <property type="match status" value="1"/>
</dbReference>
<keyword evidence="3" id="KW-0547">Nucleotide-binding</keyword>
<keyword evidence="7" id="KW-1185">Reference proteome</keyword>
<dbReference type="InterPro" id="IPR027417">
    <property type="entry name" value="P-loop_NTPase"/>
</dbReference>
<dbReference type="InterPro" id="IPR003439">
    <property type="entry name" value="ABC_transporter-like_ATP-bd"/>
</dbReference>
<sequence length="298" mass="32536">MKEMIKIEHLKKSFGKFQALKDVTFTVNAGEVVGFLGPNGAGKSTTIRTLLGLLKRDGGTVTIFGQDVFAAADSIHEKIAYVPGETNVWANMRGGDILALFAKLRQNVNLDKQAELIKAFEFDINKKAKAYSKGNKQKIALISALATEADLYIFDEPTSGLDPLMENVFQNEVKRLKQAGKAILLSSHILSEVEKLADTIVIIKNGEIIERGSLQELKSITQSKMTVTTASDLSELRDFPSVSQLQISGNTATFLLDDAGVSAVMTYLAGQEILKIDTQKPTLDELFMDKYAESGDAL</sequence>
<accession>A0A224X2H3</accession>
<protein>
    <recommendedName>
        <fullName evidence="5">ABC transporter domain-containing protein</fullName>
    </recommendedName>
</protein>
<dbReference type="OrthoDB" id="9804819at2"/>
<dbReference type="Proteomes" id="UP000218689">
    <property type="component" value="Unassembled WGS sequence"/>
</dbReference>
<dbReference type="InterPro" id="IPR003593">
    <property type="entry name" value="AAA+_ATPase"/>
</dbReference>
<dbReference type="PROSITE" id="PS00211">
    <property type="entry name" value="ABC_TRANSPORTER_1"/>
    <property type="match status" value="1"/>
</dbReference>
<dbReference type="PROSITE" id="PS50893">
    <property type="entry name" value="ABC_TRANSPORTER_2"/>
    <property type="match status" value="1"/>
</dbReference>